<dbReference type="GO" id="GO:0005774">
    <property type="term" value="C:vacuolar membrane"/>
    <property type="evidence" value="ECO:0007669"/>
    <property type="project" value="TreeGrafter"/>
</dbReference>
<name>A0A376BAP9_9ASCO</name>
<evidence type="ECO:0000256" key="2">
    <source>
        <dbReference type="ARBA" id="ARBA00022737"/>
    </source>
</evidence>
<dbReference type="PANTHER" id="PTHR46170">
    <property type="entry name" value="GATOR COMPLEX PROTEIN WDR59"/>
    <property type="match status" value="1"/>
</dbReference>
<dbReference type="Proteomes" id="UP000262825">
    <property type="component" value="Unassembled WGS sequence"/>
</dbReference>
<sequence length="166" mass="19130">MIPDLKVEVLGNEIFDDHSNFGGYNDSGEKYPLLLDSKDEAKYRSYRHQYAELLYFWGLPVHRVKILKFNINHNTDSSYLRSIESSENGDIHKGVISQWIKPSNGDKQHKIPHTCGYCMLNVKRRLFVCGNCQHVMHAKCSDKWWKTAHECPTGCGCMCSELFDVA</sequence>
<dbReference type="AlphaFoldDB" id="A0A376BAP9"/>
<protein>
    <recommendedName>
        <fullName evidence="3">WDR59/RTC1-like RING zinc finger domain-containing protein</fullName>
    </recommendedName>
</protein>
<keyword evidence="2" id="KW-0677">Repeat</keyword>
<dbReference type="GO" id="GO:0035591">
    <property type="term" value="F:signaling adaptor activity"/>
    <property type="evidence" value="ECO:0007669"/>
    <property type="project" value="TreeGrafter"/>
</dbReference>
<keyword evidence="1" id="KW-0853">WD repeat</keyword>
<dbReference type="Gene3D" id="3.30.40.10">
    <property type="entry name" value="Zinc/RING finger domain, C3HC4 (zinc finger)"/>
    <property type="match status" value="1"/>
</dbReference>
<dbReference type="Pfam" id="PF17120">
    <property type="entry name" value="zf-RING_16"/>
    <property type="match status" value="1"/>
</dbReference>
<evidence type="ECO:0000259" key="3">
    <source>
        <dbReference type="Pfam" id="PF17120"/>
    </source>
</evidence>
<evidence type="ECO:0000313" key="5">
    <source>
        <dbReference type="Proteomes" id="UP000262825"/>
    </source>
</evidence>
<dbReference type="PANTHER" id="PTHR46170:SF1">
    <property type="entry name" value="GATOR COMPLEX PROTEIN WDR59"/>
    <property type="match status" value="1"/>
</dbReference>
<dbReference type="InterPro" id="IPR049567">
    <property type="entry name" value="WDR59-like"/>
</dbReference>
<dbReference type="GO" id="GO:0034198">
    <property type="term" value="P:cellular response to amino acid starvation"/>
    <property type="evidence" value="ECO:0007669"/>
    <property type="project" value="TreeGrafter"/>
</dbReference>
<reference evidence="5" key="1">
    <citation type="submission" date="2018-06" db="EMBL/GenBank/DDBJ databases">
        <authorList>
            <person name="Guldener U."/>
        </authorList>
    </citation>
    <scope>NUCLEOTIDE SEQUENCE [LARGE SCALE GENOMIC DNA]</scope>
    <source>
        <strain evidence="5">UTAD17</strain>
    </source>
</reference>
<dbReference type="GO" id="GO:1904263">
    <property type="term" value="P:positive regulation of TORC1 signaling"/>
    <property type="evidence" value="ECO:0007669"/>
    <property type="project" value="TreeGrafter"/>
</dbReference>
<dbReference type="InterPro" id="IPR049566">
    <property type="entry name" value="WDR59_RTC1-like_RING_Znf"/>
</dbReference>
<keyword evidence="5" id="KW-1185">Reference proteome</keyword>
<dbReference type="GO" id="GO:0035859">
    <property type="term" value="C:Seh1-associated complex"/>
    <property type="evidence" value="ECO:0007669"/>
    <property type="project" value="TreeGrafter"/>
</dbReference>
<evidence type="ECO:0000313" key="4">
    <source>
        <dbReference type="EMBL" id="SSD61671.1"/>
    </source>
</evidence>
<evidence type="ECO:0000256" key="1">
    <source>
        <dbReference type="ARBA" id="ARBA00022574"/>
    </source>
</evidence>
<dbReference type="VEuPathDB" id="FungiDB:SCODWIG_03432"/>
<proteinExistence type="predicted"/>
<gene>
    <name evidence="4" type="ORF">SCODWIG_03432</name>
</gene>
<dbReference type="EMBL" id="UFAJ01000824">
    <property type="protein sequence ID" value="SSD61671.1"/>
    <property type="molecule type" value="Genomic_DNA"/>
</dbReference>
<feature type="domain" description="WDR59/RTC1-like RING zinc finger" evidence="3">
    <location>
        <begin position="112"/>
        <end position="162"/>
    </location>
</feature>
<dbReference type="InterPro" id="IPR013083">
    <property type="entry name" value="Znf_RING/FYVE/PHD"/>
</dbReference>
<organism evidence="4 5">
    <name type="scientific">Saccharomycodes ludwigii</name>
    <dbReference type="NCBI Taxonomy" id="36035"/>
    <lineage>
        <taxon>Eukaryota</taxon>
        <taxon>Fungi</taxon>
        <taxon>Dikarya</taxon>
        <taxon>Ascomycota</taxon>
        <taxon>Saccharomycotina</taxon>
        <taxon>Saccharomycetes</taxon>
        <taxon>Saccharomycodales</taxon>
        <taxon>Saccharomycodaceae</taxon>
        <taxon>Saccharomycodes</taxon>
    </lineage>
</organism>
<accession>A0A376BAP9</accession>
<dbReference type="SUPFAM" id="SSF57850">
    <property type="entry name" value="RING/U-box"/>
    <property type="match status" value="1"/>
</dbReference>